<evidence type="ECO:0000256" key="4">
    <source>
        <dbReference type="ARBA" id="ARBA00023180"/>
    </source>
</evidence>
<dbReference type="GO" id="GO:0000139">
    <property type="term" value="C:Golgi membrane"/>
    <property type="evidence" value="ECO:0007669"/>
    <property type="project" value="UniProtKB-SubCell"/>
</dbReference>
<sequence>MTCTKMFLRSFSRRELKQFRYWAHVGFFILSLSFFILVKPYFGSIPILNFQLSMDTAFEIHVFGNTNSSQRSISGGKVIEKKQICNVSDPKFDFCDVAGDVRIHGMSSKIFAVLSQKDDLVENGSWNIRPYPRKANPWMMTTFITEFSVNATVGHEQAPNCTLNHSVPAVVFSAGGYAAVNHFHAFTDILVPLYAASAKFHGEVQFLITNLEEKWKMKYEGILKQLSRYEIIHIDTDDKVHCFPHMIVGLKHYMEMRIDAMTASKGYSMKEFRKLMRNAYSLKKLNAIKILHDTQEKPKLLIITRNETRKFLNADQVAELAIRMGFEVVISEALENLDEFSHIVNSCDVMMGLHGAGLTNLVFLPTNAILLQVVPWGNFEWMASNCFGDPALDMELKYMEYRIKEEESSLIKEYPIDHMVFRDPDAVHHNDWDKFKSIYLDKQDVIINVNRFNATLLKALELLHH</sequence>
<dbReference type="PANTHER" id="PTHR20961">
    <property type="entry name" value="GLYCOSYLTRANSFERASE"/>
    <property type="match status" value="1"/>
</dbReference>
<evidence type="ECO:0000256" key="1">
    <source>
        <dbReference type="ARBA" id="ARBA00004323"/>
    </source>
</evidence>
<name>A0A9Q0KNU4_9MAGN</name>
<comment type="caution">
    <text evidence="7">The sequence shown here is derived from an EMBL/GenBank/DDBJ whole genome shotgun (WGS) entry which is preliminary data.</text>
</comment>
<feature type="transmembrane region" description="Helical" evidence="5">
    <location>
        <begin position="21"/>
        <end position="42"/>
    </location>
</feature>
<evidence type="ECO:0000313" key="8">
    <source>
        <dbReference type="Proteomes" id="UP001141806"/>
    </source>
</evidence>
<dbReference type="Proteomes" id="UP001141806">
    <property type="component" value="Unassembled WGS sequence"/>
</dbReference>
<feature type="domain" description="Glycosyltransferase 61 catalytic" evidence="6">
    <location>
        <begin position="184"/>
        <end position="369"/>
    </location>
</feature>
<keyword evidence="5" id="KW-0472">Membrane</keyword>
<dbReference type="AlphaFoldDB" id="A0A9Q0KNU4"/>
<keyword evidence="8" id="KW-1185">Reference proteome</keyword>
<dbReference type="GO" id="GO:0016763">
    <property type="term" value="F:pentosyltransferase activity"/>
    <property type="evidence" value="ECO:0007669"/>
    <property type="project" value="UniProtKB-ARBA"/>
</dbReference>
<evidence type="ECO:0000256" key="3">
    <source>
        <dbReference type="ARBA" id="ARBA00022679"/>
    </source>
</evidence>
<reference evidence="7" key="1">
    <citation type="journal article" date="2023" name="Plant J.">
        <title>The genome of the king protea, Protea cynaroides.</title>
        <authorList>
            <person name="Chang J."/>
            <person name="Duong T.A."/>
            <person name="Schoeman C."/>
            <person name="Ma X."/>
            <person name="Roodt D."/>
            <person name="Barker N."/>
            <person name="Li Z."/>
            <person name="Van de Peer Y."/>
            <person name="Mizrachi E."/>
        </authorList>
    </citation>
    <scope>NUCLEOTIDE SEQUENCE</scope>
    <source>
        <tissue evidence="7">Young leaves</tissue>
    </source>
</reference>
<evidence type="ECO:0000256" key="2">
    <source>
        <dbReference type="ARBA" id="ARBA00022676"/>
    </source>
</evidence>
<keyword evidence="5" id="KW-0812">Transmembrane</keyword>
<evidence type="ECO:0000256" key="5">
    <source>
        <dbReference type="SAM" id="Phobius"/>
    </source>
</evidence>
<accession>A0A9Q0KNU4</accession>
<gene>
    <name evidence="7" type="ORF">NE237_007083</name>
</gene>
<keyword evidence="4" id="KW-0325">Glycoprotein</keyword>
<keyword evidence="2" id="KW-0328">Glycosyltransferase</keyword>
<dbReference type="InterPro" id="IPR007657">
    <property type="entry name" value="Glycosyltransferase_61"/>
</dbReference>
<organism evidence="7 8">
    <name type="scientific">Protea cynaroides</name>
    <dbReference type="NCBI Taxonomy" id="273540"/>
    <lineage>
        <taxon>Eukaryota</taxon>
        <taxon>Viridiplantae</taxon>
        <taxon>Streptophyta</taxon>
        <taxon>Embryophyta</taxon>
        <taxon>Tracheophyta</taxon>
        <taxon>Spermatophyta</taxon>
        <taxon>Magnoliopsida</taxon>
        <taxon>Proteales</taxon>
        <taxon>Proteaceae</taxon>
        <taxon>Protea</taxon>
    </lineage>
</organism>
<dbReference type="InterPro" id="IPR049625">
    <property type="entry name" value="Glyco_transf_61_cat"/>
</dbReference>
<keyword evidence="3" id="KW-0808">Transferase</keyword>
<keyword evidence="5" id="KW-1133">Transmembrane helix</keyword>
<evidence type="ECO:0000313" key="7">
    <source>
        <dbReference type="EMBL" id="KAJ4973909.1"/>
    </source>
</evidence>
<dbReference type="Pfam" id="PF04577">
    <property type="entry name" value="Glyco_transf_61"/>
    <property type="match status" value="1"/>
</dbReference>
<dbReference type="OrthoDB" id="529273at2759"/>
<evidence type="ECO:0000259" key="6">
    <source>
        <dbReference type="Pfam" id="PF04577"/>
    </source>
</evidence>
<comment type="subcellular location">
    <subcellularLocation>
        <location evidence="1">Golgi apparatus membrane</location>
        <topology evidence="1">Single-pass type II membrane protein</topology>
    </subcellularLocation>
</comment>
<dbReference type="PANTHER" id="PTHR20961:SF5">
    <property type="entry name" value="GLYCOSYLTRANSFERASE-RELATED"/>
    <property type="match status" value="1"/>
</dbReference>
<proteinExistence type="predicted"/>
<protein>
    <recommendedName>
        <fullName evidence="6">Glycosyltransferase 61 catalytic domain-containing protein</fullName>
    </recommendedName>
</protein>
<dbReference type="EMBL" id="JAMYWD010000004">
    <property type="protein sequence ID" value="KAJ4973909.1"/>
    <property type="molecule type" value="Genomic_DNA"/>
</dbReference>